<dbReference type="Proteomes" id="UP001320420">
    <property type="component" value="Unassembled WGS sequence"/>
</dbReference>
<evidence type="ECO:0000313" key="2">
    <source>
        <dbReference type="Proteomes" id="UP001320420"/>
    </source>
</evidence>
<gene>
    <name evidence="1" type="ORF">SLS62_006127</name>
</gene>
<dbReference type="AlphaFoldDB" id="A0AAN9UPU5"/>
<protein>
    <submittedName>
        <fullName evidence="1">Uncharacterized protein</fullName>
    </submittedName>
</protein>
<dbReference type="EMBL" id="JAKJXP020000044">
    <property type="protein sequence ID" value="KAK7751826.1"/>
    <property type="molecule type" value="Genomic_DNA"/>
</dbReference>
<accession>A0AAN9UPU5</accession>
<comment type="caution">
    <text evidence="1">The sequence shown here is derived from an EMBL/GenBank/DDBJ whole genome shotgun (WGS) entry which is preliminary data.</text>
</comment>
<reference evidence="1 2" key="1">
    <citation type="submission" date="2024-02" db="EMBL/GenBank/DDBJ databases">
        <title>De novo assembly and annotation of 12 fungi associated with fruit tree decline syndrome in Ontario, Canada.</title>
        <authorList>
            <person name="Sulman M."/>
            <person name="Ellouze W."/>
            <person name="Ilyukhin E."/>
        </authorList>
    </citation>
    <scope>NUCLEOTIDE SEQUENCE [LARGE SCALE GENOMIC DNA]</scope>
    <source>
        <strain evidence="1 2">M11/M66-122</strain>
    </source>
</reference>
<name>A0AAN9UPU5_9PEZI</name>
<organism evidence="1 2">
    <name type="scientific">Diatrype stigma</name>
    <dbReference type="NCBI Taxonomy" id="117547"/>
    <lineage>
        <taxon>Eukaryota</taxon>
        <taxon>Fungi</taxon>
        <taxon>Dikarya</taxon>
        <taxon>Ascomycota</taxon>
        <taxon>Pezizomycotina</taxon>
        <taxon>Sordariomycetes</taxon>
        <taxon>Xylariomycetidae</taxon>
        <taxon>Xylariales</taxon>
        <taxon>Diatrypaceae</taxon>
        <taxon>Diatrype</taxon>
    </lineage>
</organism>
<keyword evidence="2" id="KW-1185">Reference proteome</keyword>
<sequence>MCRRHVDFYHCVSGNHPFGISVQKNSGESCLNPLYPNSVCVGITYAIVDLPLYRVASCDDCISMGQIRRRIQSHQEDAVRYQNTRMYGEFCARLQEARAELRAMEALICAYLLLDVRVIEGAHRYLQDVQWHNTANQEARVVAAAEEVVAALQGRGR</sequence>
<evidence type="ECO:0000313" key="1">
    <source>
        <dbReference type="EMBL" id="KAK7751826.1"/>
    </source>
</evidence>
<proteinExistence type="predicted"/>